<dbReference type="PANTHER" id="PTHR43333">
    <property type="entry name" value="2-HACID_DH_C DOMAIN-CONTAINING PROTEIN"/>
    <property type="match status" value="1"/>
</dbReference>
<reference evidence="4 5" key="1">
    <citation type="journal article" date="2024" name="Chem. Sci.">
        <title>Discovery of megapolipeptins by genome mining of a Burkholderiales bacteria collection.</title>
        <authorList>
            <person name="Paulo B.S."/>
            <person name="Recchia M.J.J."/>
            <person name="Lee S."/>
            <person name="Fergusson C.H."/>
            <person name="Romanowski S.B."/>
            <person name="Hernandez A."/>
            <person name="Krull N."/>
            <person name="Liu D.Y."/>
            <person name="Cavanagh H."/>
            <person name="Bos A."/>
            <person name="Gray C.A."/>
            <person name="Murphy B.T."/>
            <person name="Linington R.G."/>
            <person name="Eustaquio A.S."/>
        </authorList>
    </citation>
    <scope>NUCLEOTIDE SEQUENCE [LARGE SCALE GENOMIC DNA]</scope>
    <source>
        <strain evidence="4 5">RL21-008-BIB-A</strain>
    </source>
</reference>
<sequence>MNNVSPQAPIPFIARCDAAQCELWLTALRLAMPDENIVAFATLDADARAACKLAIVANPDPAEVAQLPQLEWVHSVWAGVEKMVAELGDSGLQIVRLVDPQLAATMAEAVLAWSLYLHRDMPAYARLQQTGQWQQLDYVRPQNRTVSLLGLGALGDAAARQLLNAGFKVCGWSRQLKNIPGVATFAGDEGLQAMLQQTDILVCLLPLTAQTRHLLNAERLSWLSQDATLINFARGPIIDDEALRAALDQGRLKHAVLDVFATEPLPSDAWQWPHPAVTVLPHISAPTDRETASAIVAGNIRAYRADGSIPPTVDLSRGY</sequence>
<dbReference type="Gene3D" id="3.40.50.720">
    <property type="entry name" value="NAD(P)-binding Rossmann-like Domain"/>
    <property type="match status" value="2"/>
</dbReference>
<dbReference type="Pfam" id="PF02826">
    <property type="entry name" value="2-Hacid_dh_C"/>
    <property type="match status" value="1"/>
</dbReference>
<dbReference type="CDD" id="cd12164">
    <property type="entry name" value="GDH_like_2"/>
    <property type="match status" value="1"/>
</dbReference>
<dbReference type="Proteomes" id="UP001629246">
    <property type="component" value="Unassembled WGS sequence"/>
</dbReference>
<dbReference type="SUPFAM" id="SSF51735">
    <property type="entry name" value="NAD(P)-binding Rossmann-fold domains"/>
    <property type="match status" value="1"/>
</dbReference>
<evidence type="ECO:0000256" key="1">
    <source>
        <dbReference type="ARBA" id="ARBA00023002"/>
    </source>
</evidence>
<protein>
    <submittedName>
        <fullName evidence="4">Glyoxylate/hydroxypyruvate reductase A</fullName>
    </submittedName>
</protein>
<keyword evidence="5" id="KW-1185">Reference proteome</keyword>
<keyword evidence="1" id="KW-0560">Oxidoreductase</keyword>
<dbReference type="EMBL" id="JAQQFM010000007">
    <property type="protein sequence ID" value="MFL9926052.1"/>
    <property type="molecule type" value="Genomic_DNA"/>
</dbReference>
<dbReference type="PANTHER" id="PTHR43333:SF1">
    <property type="entry name" value="D-ISOMER SPECIFIC 2-HYDROXYACID DEHYDROGENASE NAD-BINDING DOMAIN-CONTAINING PROTEIN"/>
    <property type="match status" value="1"/>
</dbReference>
<dbReference type="InterPro" id="IPR036291">
    <property type="entry name" value="NAD(P)-bd_dom_sf"/>
</dbReference>
<proteinExistence type="predicted"/>
<gene>
    <name evidence="4" type="ORF">PQR62_17385</name>
</gene>
<evidence type="ECO:0000313" key="5">
    <source>
        <dbReference type="Proteomes" id="UP001629246"/>
    </source>
</evidence>
<accession>A0ABW9ADF8</accession>
<evidence type="ECO:0000256" key="2">
    <source>
        <dbReference type="ARBA" id="ARBA00023027"/>
    </source>
</evidence>
<evidence type="ECO:0000313" key="4">
    <source>
        <dbReference type="EMBL" id="MFL9926052.1"/>
    </source>
</evidence>
<comment type="caution">
    <text evidence="4">The sequence shown here is derived from an EMBL/GenBank/DDBJ whole genome shotgun (WGS) entry which is preliminary data.</text>
</comment>
<dbReference type="InterPro" id="IPR006140">
    <property type="entry name" value="D-isomer_DH_NAD-bd"/>
</dbReference>
<organism evidence="4 5">
    <name type="scientific">Herbaspirillum lusitanum</name>
    <dbReference type="NCBI Taxonomy" id="213312"/>
    <lineage>
        <taxon>Bacteria</taxon>
        <taxon>Pseudomonadati</taxon>
        <taxon>Pseudomonadota</taxon>
        <taxon>Betaproteobacteria</taxon>
        <taxon>Burkholderiales</taxon>
        <taxon>Oxalobacteraceae</taxon>
        <taxon>Herbaspirillum</taxon>
    </lineage>
</organism>
<feature type="domain" description="D-isomer specific 2-hydroxyacid dehydrogenase NAD-binding" evidence="3">
    <location>
        <begin position="114"/>
        <end position="284"/>
    </location>
</feature>
<name>A0ABW9ADF8_9BURK</name>
<dbReference type="RefSeq" id="WP_408159248.1">
    <property type="nucleotide sequence ID" value="NZ_JAQQFM010000007.1"/>
</dbReference>
<evidence type="ECO:0000259" key="3">
    <source>
        <dbReference type="Pfam" id="PF02826"/>
    </source>
</evidence>
<keyword evidence="2" id="KW-0520">NAD</keyword>